<comment type="subcellular location">
    <subcellularLocation>
        <location evidence="1">Cell membrane</location>
        <topology evidence="1">Multi-pass membrane protein</topology>
    </subcellularLocation>
</comment>
<feature type="transmembrane region" description="Helical" evidence="9">
    <location>
        <begin position="235"/>
        <end position="263"/>
    </location>
</feature>
<dbReference type="GO" id="GO:1902600">
    <property type="term" value="P:proton transmembrane transport"/>
    <property type="evidence" value="ECO:0007669"/>
    <property type="project" value="InterPro"/>
</dbReference>
<evidence type="ECO:0000313" key="12">
    <source>
        <dbReference type="Proteomes" id="UP000248857"/>
    </source>
</evidence>
<evidence type="ECO:0000256" key="6">
    <source>
        <dbReference type="ARBA" id="ARBA00022989"/>
    </source>
</evidence>
<feature type="transmembrane region" description="Helical" evidence="9">
    <location>
        <begin position="93"/>
        <end position="115"/>
    </location>
</feature>
<dbReference type="Pfam" id="PF00999">
    <property type="entry name" value="Na_H_Exchanger"/>
    <property type="match status" value="1"/>
</dbReference>
<dbReference type="InterPro" id="IPR038770">
    <property type="entry name" value="Na+/solute_symporter_sf"/>
</dbReference>
<feature type="transmembrane region" description="Helical" evidence="9">
    <location>
        <begin position="189"/>
        <end position="215"/>
    </location>
</feature>
<comment type="caution">
    <text evidence="11">The sequence shown here is derived from an EMBL/GenBank/DDBJ whole genome shotgun (WGS) entry which is preliminary data.</text>
</comment>
<dbReference type="Proteomes" id="UP000248857">
    <property type="component" value="Unassembled WGS sequence"/>
</dbReference>
<protein>
    <submittedName>
        <fullName evidence="11">K(+)/H(+) antiporter NhaP</fullName>
    </submittedName>
</protein>
<keyword evidence="3" id="KW-0050">Antiport</keyword>
<feature type="transmembrane region" description="Helical" evidence="9">
    <location>
        <begin position="308"/>
        <end position="332"/>
    </location>
</feature>
<keyword evidence="6 9" id="KW-1133">Transmembrane helix</keyword>
<evidence type="ECO:0000256" key="9">
    <source>
        <dbReference type="SAM" id="Phobius"/>
    </source>
</evidence>
<keyword evidence="2" id="KW-0813">Transport</keyword>
<evidence type="ECO:0000259" key="10">
    <source>
        <dbReference type="Pfam" id="PF00999"/>
    </source>
</evidence>
<feature type="transmembrane region" description="Helical" evidence="9">
    <location>
        <begin position="6"/>
        <end position="26"/>
    </location>
</feature>
<reference evidence="11 12" key="1">
    <citation type="journal article" date="2018" name="Sci. Rep.">
        <title>A novel species of the marine cyanobacterium Acaryochloris with a unique pigment content and lifestyle.</title>
        <authorList>
            <person name="Partensky F."/>
            <person name="Six C."/>
            <person name="Ratin M."/>
            <person name="Garczarek L."/>
            <person name="Vaulot D."/>
            <person name="Probert I."/>
            <person name="Calteau A."/>
            <person name="Gourvil P."/>
            <person name="Marie D."/>
            <person name="Grebert T."/>
            <person name="Bouchier C."/>
            <person name="Le Panse S."/>
            <person name="Gachenot M."/>
            <person name="Rodriguez F."/>
            <person name="Garrido J.L."/>
        </authorList>
    </citation>
    <scope>NUCLEOTIDE SEQUENCE [LARGE SCALE GENOMIC DNA]</scope>
    <source>
        <strain evidence="11 12">RCC1774</strain>
    </source>
</reference>
<dbReference type="PANTHER" id="PTHR32507:SF8">
    <property type="entry name" value="CNH1P"/>
    <property type="match status" value="1"/>
</dbReference>
<feature type="transmembrane region" description="Helical" evidence="9">
    <location>
        <begin position="375"/>
        <end position="393"/>
    </location>
</feature>
<feature type="domain" description="Cation/H+ exchanger transmembrane" evidence="10">
    <location>
        <begin position="19"/>
        <end position="400"/>
    </location>
</feature>
<evidence type="ECO:0000256" key="8">
    <source>
        <dbReference type="ARBA" id="ARBA00023136"/>
    </source>
</evidence>
<dbReference type="RefSeq" id="WP_110988529.1">
    <property type="nucleotide sequence ID" value="NZ_CAWNWM010000024.1"/>
</dbReference>
<feature type="transmembrane region" description="Helical" evidence="9">
    <location>
        <begin position="344"/>
        <end position="363"/>
    </location>
</feature>
<dbReference type="AlphaFoldDB" id="A0A2W1JPX8"/>
<organism evidence="11 12">
    <name type="scientific">Acaryochloris thomasi RCC1774</name>
    <dbReference type="NCBI Taxonomy" id="1764569"/>
    <lineage>
        <taxon>Bacteria</taxon>
        <taxon>Bacillati</taxon>
        <taxon>Cyanobacteriota</taxon>
        <taxon>Cyanophyceae</taxon>
        <taxon>Acaryochloridales</taxon>
        <taxon>Acaryochloridaceae</taxon>
        <taxon>Acaryochloris</taxon>
        <taxon>Acaryochloris thomasi</taxon>
    </lineage>
</organism>
<evidence type="ECO:0000256" key="1">
    <source>
        <dbReference type="ARBA" id="ARBA00004651"/>
    </source>
</evidence>
<dbReference type="GO" id="GO:0005886">
    <property type="term" value="C:plasma membrane"/>
    <property type="evidence" value="ECO:0007669"/>
    <property type="project" value="UniProtKB-SubCell"/>
</dbReference>
<evidence type="ECO:0000313" key="11">
    <source>
        <dbReference type="EMBL" id="PZD70957.1"/>
    </source>
</evidence>
<accession>A0A2W1JPX8</accession>
<dbReference type="PANTHER" id="PTHR32507">
    <property type="entry name" value="NA(+)/H(+) ANTIPORTER 1"/>
    <property type="match status" value="1"/>
</dbReference>
<sequence length="422" mass="46754">MINTYISFLLIIGLLILAVTLGSGWIKRLPISYALLYLLVGVTLGSYGLNILPMQPGPKLIERLTEFVVIVSVFGCGLKMNRPLNAASWQTTGRLIGIVMPVSIVAIATISHWLLEFDWGPAILLGAILAPTDPVLASEVQLDHEADQDELRFGLTSEGGLNDSLAFPFVYFGLYWIQKGDLNTWFRQWVLIDLLWAITAGLFMGFAVAKAVYWIDQRIQQQQPVDDLMEDLVALSTILLTYALTEIVNGYGFLAVFVAGLTIRNSYHHDQNKRLAQLAFTEQIEKLLEIVIIVLLGSLLLAEPIQQYAGQAGILTGLLLFVIRPLSAWLSLGGSRLPTQTRWLFGWFGIRGVGSLYYLAYAIGKGLESDTAESLTWTVYLVIVTSIVLHGVSTSPLMRWYQRDIEDQSSQGSSDSQVPDKV</sequence>
<evidence type="ECO:0000256" key="7">
    <source>
        <dbReference type="ARBA" id="ARBA00023065"/>
    </source>
</evidence>
<keyword evidence="8 9" id="KW-0472">Membrane</keyword>
<feature type="transmembrane region" description="Helical" evidence="9">
    <location>
        <begin position="33"/>
        <end position="52"/>
    </location>
</feature>
<dbReference type="GO" id="GO:0015297">
    <property type="term" value="F:antiporter activity"/>
    <property type="evidence" value="ECO:0007669"/>
    <property type="project" value="UniProtKB-KW"/>
</dbReference>
<gene>
    <name evidence="11" type="primary">nhaP_5</name>
    <name evidence="11" type="ORF">C1752_08661</name>
</gene>
<evidence type="ECO:0000256" key="4">
    <source>
        <dbReference type="ARBA" id="ARBA00022475"/>
    </source>
</evidence>
<keyword evidence="12" id="KW-1185">Reference proteome</keyword>
<dbReference type="InterPro" id="IPR006153">
    <property type="entry name" value="Cation/H_exchanger_TM"/>
</dbReference>
<keyword evidence="5 9" id="KW-0812">Transmembrane</keyword>
<dbReference type="EMBL" id="PQWO01000024">
    <property type="protein sequence ID" value="PZD70957.1"/>
    <property type="molecule type" value="Genomic_DNA"/>
</dbReference>
<feature type="transmembrane region" description="Helical" evidence="9">
    <location>
        <begin position="64"/>
        <end position="81"/>
    </location>
</feature>
<evidence type="ECO:0000256" key="3">
    <source>
        <dbReference type="ARBA" id="ARBA00022449"/>
    </source>
</evidence>
<dbReference type="OrthoDB" id="9810860at2"/>
<proteinExistence type="predicted"/>
<dbReference type="Gene3D" id="1.20.1530.20">
    <property type="match status" value="1"/>
</dbReference>
<keyword evidence="7" id="KW-0406">Ion transport</keyword>
<keyword evidence="4" id="KW-1003">Cell membrane</keyword>
<name>A0A2W1JPX8_9CYAN</name>
<evidence type="ECO:0000256" key="2">
    <source>
        <dbReference type="ARBA" id="ARBA00022448"/>
    </source>
</evidence>
<evidence type="ECO:0000256" key="5">
    <source>
        <dbReference type="ARBA" id="ARBA00022692"/>
    </source>
</evidence>